<dbReference type="PANTHER" id="PTHR33164:SF57">
    <property type="entry name" value="MARR-FAMILY TRANSCRIPTIONAL REGULATOR"/>
    <property type="match status" value="1"/>
</dbReference>
<comment type="caution">
    <text evidence="3">The sequence shown here is derived from an EMBL/GenBank/DDBJ whole genome shotgun (WGS) entry which is preliminary data.</text>
</comment>
<evidence type="ECO:0000259" key="2">
    <source>
        <dbReference type="PROSITE" id="PS50995"/>
    </source>
</evidence>
<dbReference type="SUPFAM" id="SSF46785">
    <property type="entry name" value="Winged helix' DNA-binding domain"/>
    <property type="match status" value="1"/>
</dbReference>
<dbReference type="Proteomes" id="UP001598130">
    <property type="component" value="Unassembled WGS sequence"/>
</dbReference>
<protein>
    <submittedName>
        <fullName evidence="3">MarR family winged helix-turn-helix transcriptional regulator</fullName>
    </submittedName>
</protein>
<dbReference type="PANTHER" id="PTHR33164">
    <property type="entry name" value="TRANSCRIPTIONAL REGULATOR, MARR FAMILY"/>
    <property type="match status" value="1"/>
</dbReference>
<name>A0ABW6CQE3_9CAUL</name>
<dbReference type="Gene3D" id="1.10.10.10">
    <property type="entry name" value="Winged helix-like DNA-binding domain superfamily/Winged helix DNA-binding domain"/>
    <property type="match status" value="1"/>
</dbReference>
<reference evidence="3 4" key="1">
    <citation type="submission" date="2022-09" db="EMBL/GenBank/DDBJ databases">
        <title>New species of Phenylobacterium.</title>
        <authorList>
            <person name="Mieszkin S."/>
        </authorList>
    </citation>
    <scope>NUCLEOTIDE SEQUENCE [LARGE SCALE GENOMIC DNA]</scope>
    <source>
        <strain evidence="3 4">HK31-G</strain>
    </source>
</reference>
<dbReference type="InterPro" id="IPR000835">
    <property type="entry name" value="HTH_MarR-typ"/>
</dbReference>
<sequence>MTVQSQPTDAAAVPGLKLDAYLPYRLSVASNAVSGLIARAYEDRFGLTIPQWRLICVLAEDGGLTQGAIVSRTGMDKVTVSRAAQGLFKRRLLERSDHHADGRSHVLALTQEGSRLHAEIAPLALAYEAALISGLAPDEVSLLKRLLNRLQMAANALAGDTGEALSAPSPASGRPNGGSPRRTAE</sequence>
<proteinExistence type="predicted"/>
<dbReference type="InterPro" id="IPR036388">
    <property type="entry name" value="WH-like_DNA-bd_sf"/>
</dbReference>
<dbReference type="RefSeq" id="WP_377370753.1">
    <property type="nucleotide sequence ID" value="NZ_JAOTJD010000030.1"/>
</dbReference>
<dbReference type="InterPro" id="IPR039422">
    <property type="entry name" value="MarR/SlyA-like"/>
</dbReference>
<keyword evidence="4" id="KW-1185">Reference proteome</keyword>
<accession>A0ABW6CQE3</accession>
<gene>
    <name evidence="3" type="ORF">OCL97_15175</name>
</gene>
<feature type="region of interest" description="Disordered" evidence="1">
    <location>
        <begin position="160"/>
        <end position="185"/>
    </location>
</feature>
<dbReference type="InterPro" id="IPR036390">
    <property type="entry name" value="WH_DNA-bd_sf"/>
</dbReference>
<feature type="domain" description="HTH marR-type" evidence="2">
    <location>
        <begin position="19"/>
        <end position="152"/>
    </location>
</feature>
<dbReference type="EMBL" id="JAOTJD010000030">
    <property type="protein sequence ID" value="MFD3265299.1"/>
    <property type="molecule type" value="Genomic_DNA"/>
</dbReference>
<dbReference type="Pfam" id="PF12802">
    <property type="entry name" value="MarR_2"/>
    <property type="match status" value="1"/>
</dbReference>
<evidence type="ECO:0000313" key="3">
    <source>
        <dbReference type="EMBL" id="MFD3265299.1"/>
    </source>
</evidence>
<evidence type="ECO:0000313" key="4">
    <source>
        <dbReference type="Proteomes" id="UP001598130"/>
    </source>
</evidence>
<dbReference type="SMART" id="SM00347">
    <property type="entry name" value="HTH_MARR"/>
    <property type="match status" value="1"/>
</dbReference>
<organism evidence="3 4">
    <name type="scientific">Phenylobacterium ferrooxidans</name>
    <dbReference type="NCBI Taxonomy" id="2982689"/>
    <lineage>
        <taxon>Bacteria</taxon>
        <taxon>Pseudomonadati</taxon>
        <taxon>Pseudomonadota</taxon>
        <taxon>Alphaproteobacteria</taxon>
        <taxon>Caulobacterales</taxon>
        <taxon>Caulobacteraceae</taxon>
        <taxon>Phenylobacterium</taxon>
    </lineage>
</organism>
<dbReference type="PROSITE" id="PS50995">
    <property type="entry name" value="HTH_MARR_2"/>
    <property type="match status" value="1"/>
</dbReference>
<evidence type="ECO:0000256" key="1">
    <source>
        <dbReference type="SAM" id="MobiDB-lite"/>
    </source>
</evidence>
<dbReference type="PRINTS" id="PR00598">
    <property type="entry name" value="HTHMARR"/>
</dbReference>